<accession>A0A6P3Y089</accession>
<proteinExistence type="predicted"/>
<keyword evidence="5" id="KW-0552">Olfaction</keyword>
<evidence type="ECO:0000313" key="12">
    <source>
        <dbReference type="RefSeq" id="XP_014484225.1"/>
    </source>
</evidence>
<feature type="non-terminal residue" evidence="12">
    <location>
        <position position="301"/>
    </location>
</feature>
<dbReference type="GO" id="GO:0007165">
    <property type="term" value="P:signal transduction"/>
    <property type="evidence" value="ECO:0007669"/>
    <property type="project" value="UniProtKB-KW"/>
</dbReference>
<evidence type="ECO:0000256" key="6">
    <source>
        <dbReference type="ARBA" id="ARBA00022989"/>
    </source>
</evidence>
<gene>
    <name evidence="12" type="primary">LOC106749370</name>
</gene>
<keyword evidence="7 10" id="KW-0472">Membrane</keyword>
<keyword evidence="6 10" id="KW-1133">Transmembrane helix</keyword>
<dbReference type="AlphaFoldDB" id="A0A6P3Y089"/>
<keyword evidence="11" id="KW-1185">Reference proteome</keyword>
<dbReference type="Proteomes" id="UP000515204">
    <property type="component" value="Unplaced"/>
</dbReference>
<dbReference type="GO" id="GO:0004984">
    <property type="term" value="F:olfactory receptor activity"/>
    <property type="evidence" value="ECO:0007669"/>
    <property type="project" value="InterPro"/>
</dbReference>
<dbReference type="PANTHER" id="PTHR21137">
    <property type="entry name" value="ODORANT RECEPTOR"/>
    <property type="match status" value="1"/>
</dbReference>
<keyword evidence="3" id="KW-0716">Sensory transduction</keyword>
<evidence type="ECO:0000313" key="11">
    <source>
        <dbReference type="Proteomes" id="UP000515204"/>
    </source>
</evidence>
<feature type="transmembrane region" description="Helical" evidence="10">
    <location>
        <begin position="123"/>
        <end position="144"/>
    </location>
</feature>
<dbReference type="OrthoDB" id="7551894at2759"/>
<dbReference type="InterPro" id="IPR004117">
    <property type="entry name" value="7tm6_olfct_rcpt"/>
</dbReference>
<name>A0A6P3Y089_DINQU</name>
<reference evidence="12" key="1">
    <citation type="submission" date="2025-08" db="UniProtKB">
        <authorList>
            <consortium name="RefSeq"/>
        </authorList>
    </citation>
    <scope>IDENTIFICATION</scope>
</reference>
<evidence type="ECO:0000256" key="3">
    <source>
        <dbReference type="ARBA" id="ARBA00022606"/>
    </source>
</evidence>
<evidence type="ECO:0000256" key="10">
    <source>
        <dbReference type="SAM" id="Phobius"/>
    </source>
</evidence>
<organism evidence="11 12">
    <name type="scientific">Dinoponera quadriceps</name>
    <name type="common">South American ant</name>
    <dbReference type="NCBI Taxonomy" id="609295"/>
    <lineage>
        <taxon>Eukaryota</taxon>
        <taxon>Metazoa</taxon>
        <taxon>Ecdysozoa</taxon>
        <taxon>Arthropoda</taxon>
        <taxon>Hexapoda</taxon>
        <taxon>Insecta</taxon>
        <taxon>Pterygota</taxon>
        <taxon>Neoptera</taxon>
        <taxon>Endopterygota</taxon>
        <taxon>Hymenoptera</taxon>
        <taxon>Apocrita</taxon>
        <taxon>Aculeata</taxon>
        <taxon>Formicoidea</taxon>
        <taxon>Formicidae</taxon>
        <taxon>Ponerinae</taxon>
        <taxon>Ponerini</taxon>
        <taxon>Dinoponera</taxon>
    </lineage>
</organism>
<sequence>MESHPEEHYYKLNRLLLVATGLWPYQSIKDARVKRALITVVMLTSLFVQMASVFTSEITIDYLVELLPILVPTFGTLIHLYMRVIHMNKLRKIFEHMWKDWALQKTDDEVKIMHKYAETSRLMSFYFTLQLFGSGLILMAYLYMSEILNIISPMNVSRLPKIYLKIHYIVPMEQHISLVRLHIFVVMFVMAIVFMSSFTLLVAVTQHGCGMYELLGYRAERLFYVNQNKVNHDLSNRTKLIYKNMVVFVRLHHNVIQYNSEWYDAIVAQQKLLLLIMSRCFQPFVLTACKFYVTSLPNLEK</sequence>
<feature type="transmembrane region" description="Helical" evidence="10">
    <location>
        <begin position="181"/>
        <end position="204"/>
    </location>
</feature>
<keyword evidence="8" id="KW-0675">Receptor</keyword>
<dbReference type="KEGG" id="dqu:106749370"/>
<feature type="transmembrane region" description="Helical" evidence="10">
    <location>
        <begin position="62"/>
        <end position="82"/>
    </location>
</feature>
<dbReference type="PANTHER" id="PTHR21137:SF35">
    <property type="entry name" value="ODORANT RECEPTOR 19A-RELATED"/>
    <property type="match status" value="1"/>
</dbReference>
<protein>
    <submittedName>
        <fullName evidence="12">Uncharacterized protein LOC106749370</fullName>
    </submittedName>
</protein>
<evidence type="ECO:0000256" key="8">
    <source>
        <dbReference type="ARBA" id="ARBA00023170"/>
    </source>
</evidence>
<evidence type="ECO:0000256" key="9">
    <source>
        <dbReference type="ARBA" id="ARBA00023224"/>
    </source>
</evidence>
<evidence type="ECO:0000256" key="5">
    <source>
        <dbReference type="ARBA" id="ARBA00022725"/>
    </source>
</evidence>
<keyword evidence="9" id="KW-0807">Transducer</keyword>
<feature type="transmembrane region" description="Helical" evidence="10">
    <location>
        <begin position="36"/>
        <end position="56"/>
    </location>
</feature>
<keyword evidence="2" id="KW-1003">Cell membrane</keyword>
<evidence type="ECO:0000256" key="1">
    <source>
        <dbReference type="ARBA" id="ARBA00004651"/>
    </source>
</evidence>
<dbReference type="GeneID" id="106749370"/>
<evidence type="ECO:0000256" key="4">
    <source>
        <dbReference type="ARBA" id="ARBA00022692"/>
    </source>
</evidence>
<evidence type="ECO:0000256" key="7">
    <source>
        <dbReference type="ARBA" id="ARBA00023136"/>
    </source>
</evidence>
<dbReference type="GO" id="GO:0005549">
    <property type="term" value="F:odorant binding"/>
    <property type="evidence" value="ECO:0007669"/>
    <property type="project" value="InterPro"/>
</dbReference>
<keyword evidence="4 10" id="KW-0812">Transmembrane</keyword>
<dbReference type="RefSeq" id="XP_014484225.1">
    <property type="nucleotide sequence ID" value="XM_014628739.1"/>
</dbReference>
<dbReference type="GO" id="GO:0005886">
    <property type="term" value="C:plasma membrane"/>
    <property type="evidence" value="ECO:0007669"/>
    <property type="project" value="UniProtKB-SubCell"/>
</dbReference>
<evidence type="ECO:0000256" key="2">
    <source>
        <dbReference type="ARBA" id="ARBA00022475"/>
    </source>
</evidence>
<comment type="subcellular location">
    <subcellularLocation>
        <location evidence="1">Cell membrane</location>
        <topology evidence="1">Multi-pass membrane protein</topology>
    </subcellularLocation>
</comment>